<dbReference type="AlphaFoldDB" id="A0A1U9QVL2"/>
<sequence length="268" mass="28753">MAGSKSEAAAAIATEPLIALLREIAADSGGLVQLRPGLSDARMDAWAAPVPEEIRVLLRAVGGLRIAFGRRKDDGTFLFSEIDFDVSLNEGTHPMGGDGSWYVSVAGGPGTHRFVHLDSGGGFTYVDVDRETGAWGPVFIFWDDNDTTRLDSSLHAWLHRTAHCLRDALRDAGQDAYAFDSAFTETWKEPHRTAPQIPTIPAPEARTSPDPAIRSAAATLPDDGALADLREVEGPASVIFDFPELCHFARTHTGTLLTAAPSSPDDAY</sequence>
<dbReference type="RefSeq" id="WP_078076882.1">
    <property type="nucleotide sequence ID" value="NZ_CP018047.1"/>
</dbReference>
<evidence type="ECO:0000313" key="2">
    <source>
        <dbReference type="EMBL" id="AQU68286.1"/>
    </source>
</evidence>
<accession>A0A1U9QVL2</accession>
<dbReference type="EMBL" id="CP018047">
    <property type="protein sequence ID" value="AQU68286.1"/>
    <property type="molecule type" value="Genomic_DNA"/>
</dbReference>
<dbReference type="KEGG" id="snw:BBN63_20775"/>
<organism evidence="2 3">
    <name type="scientific">Streptomyces niveus</name>
    <name type="common">Streptomyces spheroides</name>
    <dbReference type="NCBI Taxonomy" id="193462"/>
    <lineage>
        <taxon>Bacteria</taxon>
        <taxon>Bacillati</taxon>
        <taxon>Actinomycetota</taxon>
        <taxon>Actinomycetes</taxon>
        <taxon>Kitasatosporales</taxon>
        <taxon>Streptomycetaceae</taxon>
        <taxon>Streptomyces</taxon>
    </lineage>
</organism>
<dbReference type="Proteomes" id="UP000189677">
    <property type="component" value="Chromosome"/>
</dbReference>
<evidence type="ECO:0000256" key="1">
    <source>
        <dbReference type="SAM" id="MobiDB-lite"/>
    </source>
</evidence>
<gene>
    <name evidence="2" type="ORF">BBN63_20775</name>
</gene>
<keyword evidence="3" id="KW-1185">Reference proteome</keyword>
<protein>
    <recommendedName>
        <fullName evidence="4">SMI1/KNR4 family protein</fullName>
    </recommendedName>
</protein>
<proteinExistence type="predicted"/>
<evidence type="ECO:0008006" key="4">
    <source>
        <dbReference type="Google" id="ProtNLM"/>
    </source>
</evidence>
<name>A0A1U9QVL2_STRNV</name>
<feature type="region of interest" description="Disordered" evidence="1">
    <location>
        <begin position="190"/>
        <end position="209"/>
    </location>
</feature>
<evidence type="ECO:0000313" key="3">
    <source>
        <dbReference type="Proteomes" id="UP000189677"/>
    </source>
</evidence>
<dbReference type="OrthoDB" id="4316308at2"/>
<reference evidence="2 3" key="1">
    <citation type="submission" date="2016-11" db="EMBL/GenBank/DDBJ databases">
        <title>Complete genome sequence of Streptomyces niveus SCSIO 3406.</title>
        <authorList>
            <person name="Zhu Q."/>
            <person name="Cheng W."/>
            <person name="Song Y."/>
            <person name="Li Q."/>
            <person name="Ju J."/>
        </authorList>
    </citation>
    <scope>NUCLEOTIDE SEQUENCE [LARGE SCALE GENOMIC DNA]</scope>
    <source>
        <strain evidence="2 3">SCSIO 3406</strain>
    </source>
</reference>